<proteinExistence type="inferred from homology"/>
<dbReference type="GO" id="GO:0005789">
    <property type="term" value="C:endoplasmic reticulum membrane"/>
    <property type="evidence" value="ECO:0007669"/>
    <property type="project" value="UniProtKB-SubCell"/>
</dbReference>
<keyword evidence="9 11" id="KW-0175">Coiled coil</keyword>
<evidence type="ECO:0000256" key="11">
    <source>
        <dbReference type="SAM" id="Coils"/>
    </source>
</evidence>
<keyword evidence="5" id="KW-0053">Apoptosis</keyword>
<dbReference type="AlphaFoldDB" id="A0A5J5BP58"/>
<dbReference type="OrthoDB" id="781454at2759"/>
<evidence type="ECO:0000256" key="7">
    <source>
        <dbReference type="ARBA" id="ARBA00022927"/>
    </source>
</evidence>
<dbReference type="PANTHER" id="PTHR12701:SF13">
    <property type="entry name" value="ENDOPLASMIC RETICULUM TRANSMEMBRANE PROTEIN"/>
    <property type="match status" value="1"/>
</dbReference>
<protein>
    <recommendedName>
        <fullName evidence="15">Endoplasmic reticulum transmembrane protein</fullName>
    </recommendedName>
</protein>
<evidence type="ECO:0000256" key="8">
    <source>
        <dbReference type="ARBA" id="ARBA00022989"/>
    </source>
</evidence>
<evidence type="ECO:0000313" key="14">
    <source>
        <dbReference type="Proteomes" id="UP000325577"/>
    </source>
</evidence>
<evidence type="ECO:0000256" key="5">
    <source>
        <dbReference type="ARBA" id="ARBA00022703"/>
    </source>
</evidence>
<evidence type="ECO:0008006" key="15">
    <source>
        <dbReference type="Google" id="ProtNLM"/>
    </source>
</evidence>
<evidence type="ECO:0000256" key="9">
    <source>
        <dbReference type="ARBA" id="ARBA00023054"/>
    </source>
</evidence>
<keyword evidence="14" id="KW-1185">Reference proteome</keyword>
<dbReference type="PANTHER" id="PTHR12701">
    <property type="entry name" value="BCR-ASSOCIATED PROTEIN, BAP"/>
    <property type="match status" value="1"/>
</dbReference>
<dbReference type="FunFam" id="1.20.5.110:FF:000011">
    <property type="entry name" value="B-cell receptor-associated protein 29"/>
    <property type="match status" value="1"/>
</dbReference>
<evidence type="ECO:0000256" key="2">
    <source>
        <dbReference type="ARBA" id="ARBA00007956"/>
    </source>
</evidence>
<sequence>MIQLLFLVLFAEGVVALLLMVKIGPLRELVMKGLDQVKMGKGPATIKTVAGTMSVILLSSFFSIVKIQNKGAKLGTMTPMDQVLWRTHLLEASLMGFSLFLGFLIDRMHHYLQKLIGLRDTAAASRKEVERLEKEKLQLKEEKEKAAGEIKLLQKEISNLTENMSKLKLECEEKDKRVETAEAHVAALQKQSADLLLEYDRLLEDNQNLQTQDFLIFLLAFQTDNSNSMEIVDGTPGPPRTGKDNIDNILLALLDSILVFPNLNGGGGDRKVPKLPIPGKRNVLITSALPCVNKVPYLGNIIGCVFSADVFALHVVVFLDAVHYTYVGLTSIGQQRRQNLWRRLVLHSRFATRMFFQEPEVLDTLFTWVDLQAKLNTGLLNNLGNFINRVLSFIAESPGVGYGSVIPDASVESLDKVIGRKS</sequence>
<name>A0A5J5BP58_9ASTE</name>
<dbReference type="GO" id="GO:0070973">
    <property type="term" value="P:protein localization to endoplasmic reticulum exit site"/>
    <property type="evidence" value="ECO:0007669"/>
    <property type="project" value="TreeGrafter"/>
</dbReference>
<dbReference type="Gene3D" id="1.10.730.10">
    <property type="entry name" value="Isoleucyl-tRNA Synthetase, Domain 1"/>
    <property type="match status" value="1"/>
</dbReference>
<keyword evidence="8 12" id="KW-1133">Transmembrane helix</keyword>
<organism evidence="13 14">
    <name type="scientific">Nyssa sinensis</name>
    <dbReference type="NCBI Taxonomy" id="561372"/>
    <lineage>
        <taxon>Eukaryota</taxon>
        <taxon>Viridiplantae</taxon>
        <taxon>Streptophyta</taxon>
        <taxon>Embryophyta</taxon>
        <taxon>Tracheophyta</taxon>
        <taxon>Spermatophyta</taxon>
        <taxon>Magnoliopsida</taxon>
        <taxon>eudicotyledons</taxon>
        <taxon>Gunneridae</taxon>
        <taxon>Pentapetalae</taxon>
        <taxon>asterids</taxon>
        <taxon>Cornales</taxon>
        <taxon>Nyssaceae</taxon>
        <taxon>Nyssa</taxon>
    </lineage>
</organism>
<feature type="transmembrane region" description="Helical" evidence="12">
    <location>
        <begin position="6"/>
        <end position="23"/>
    </location>
</feature>
<keyword evidence="7" id="KW-0653">Protein transport</keyword>
<accession>A0A5J5BP58</accession>
<evidence type="ECO:0000256" key="1">
    <source>
        <dbReference type="ARBA" id="ARBA00004477"/>
    </source>
</evidence>
<keyword evidence="4 12" id="KW-0812">Transmembrane</keyword>
<dbReference type="InterPro" id="IPR008417">
    <property type="entry name" value="BAP29/BAP31"/>
</dbReference>
<evidence type="ECO:0000313" key="13">
    <source>
        <dbReference type="EMBL" id="KAA8543502.1"/>
    </source>
</evidence>
<feature type="transmembrane region" description="Helical" evidence="12">
    <location>
        <begin position="44"/>
        <end position="65"/>
    </location>
</feature>
<evidence type="ECO:0000256" key="6">
    <source>
        <dbReference type="ARBA" id="ARBA00022824"/>
    </source>
</evidence>
<evidence type="ECO:0000256" key="4">
    <source>
        <dbReference type="ARBA" id="ARBA00022692"/>
    </source>
</evidence>
<dbReference type="EMBL" id="CM018034">
    <property type="protein sequence ID" value="KAA8543502.1"/>
    <property type="molecule type" value="Genomic_DNA"/>
</dbReference>
<gene>
    <name evidence="13" type="ORF">F0562_021003</name>
</gene>
<comment type="similarity">
    <text evidence="2">Belongs to the BCAP29/BCAP31 family.</text>
</comment>
<feature type="coiled-coil region" evidence="11">
    <location>
        <begin position="115"/>
        <end position="212"/>
    </location>
</feature>
<evidence type="ECO:0000256" key="10">
    <source>
        <dbReference type="ARBA" id="ARBA00023136"/>
    </source>
</evidence>
<dbReference type="GO" id="GO:0006886">
    <property type="term" value="P:intracellular protein transport"/>
    <property type="evidence" value="ECO:0007669"/>
    <property type="project" value="InterPro"/>
</dbReference>
<evidence type="ECO:0000256" key="3">
    <source>
        <dbReference type="ARBA" id="ARBA00022448"/>
    </source>
</evidence>
<evidence type="ECO:0000256" key="12">
    <source>
        <dbReference type="SAM" id="Phobius"/>
    </source>
</evidence>
<feature type="transmembrane region" description="Helical" evidence="12">
    <location>
        <begin position="85"/>
        <end position="105"/>
    </location>
</feature>
<dbReference type="GO" id="GO:0006888">
    <property type="term" value="P:endoplasmic reticulum to Golgi vesicle-mediated transport"/>
    <property type="evidence" value="ECO:0007669"/>
    <property type="project" value="TreeGrafter"/>
</dbReference>
<dbReference type="Gene3D" id="1.20.5.110">
    <property type="match status" value="1"/>
</dbReference>
<dbReference type="Proteomes" id="UP000325577">
    <property type="component" value="Linkage Group LG11"/>
</dbReference>
<comment type="subcellular location">
    <subcellularLocation>
        <location evidence="1">Endoplasmic reticulum membrane</location>
        <topology evidence="1">Multi-pass membrane protein</topology>
    </subcellularLocation>
</comment>
<keyword evidence="10 12" id="KW-0472">Membrane</keyword>
<keyword evidence="3" id="KW-0813">Transport</keyword>
<keyword evidence="6" id="KW-0256">Endoplasmic reticulum</keyword>
<reference evidence="13 14" key="1">
    <citation type="submission" date="2019-09" db="EMBL/GenBank/DDBJ databases">
        <title>A chromosome-level genome assembly of the Chinese tupelo Nyssa sinensis.</title>
        <authorList>
            <person name="Yang X."/>
            <person name="Kang M."/>
            <person name="Yang Y."/>
            <person name="Xiong H."/>
            <person name="Wang M."/>
            <person name="Zhang Z."/>
            <person name="Wang Z."/>
            <person name="Wu H."/>
            <person name="Ma T."/>
            <person name="Liu J."/>
            <person name="Xi Z."/>
        </authorList>
    </citation>
    <scope>NUCLEOTIDE SEQUENCE [LARGE SCALE GENOMIC DNA]</scope>
    <source>
        <strain evidence="13">J267</strain>
        <tissue evidence="13">Leaf</tissue>
    </source>
</reference>